<feature type="domain" description="Glycosyltransferase 2-like" evidence="1">
    <location>
        <begin position="9"/>
        <end position="113"/>
    </location>
</feature>
<keyword evidence="3" id="KW-1185">Reference proteome</keyword>
<dbReference type="Gene3D" id="3.90.550.10">
    <property type="entry name" value="Spore Coat Polysaccharide Biosynthesis Protein SpsA, Chain A"/>
    <property type="match status" value="1"/>
</dbReference>
<proteinExistence type="predicted"/>
<dbReference type="SUPFAM" id="SSF53448">
    <property type="entry name" value="Nucleotide-diphospho-sugar transferases"/>
    <property type="match status" value="1"/>
</dbReference>
<dbReference type="RefSeq" id="WP_074633063.1">
    <property type="nucleotide sequence ID" value="NZ_CP066065.1"/>
</dbReference>
<evidence type="ECO:0000313" key="2">
    <source>
        <dbReference type="EMBL" id="QQC43833.1"/>
    </source>
</evidence>
<evidence type="ECO:0000259" key="1">
    <source>
        <dbReference type="Pfam" id="PF00535"/>
    </source>
</evidence>
<dbReference type="PANTHER" id="PTHR22916:SF3">
    <property type="entry name" value="UDP-GLCNAC:BETAGAL BETA-1,3-N-ACETYLGLUCOSAMINYLTRANSFERASE-LIKE PROTEIN 1"/>
    <property type="match status" value="1"/>
</dbReference>
<protein>
    <submittedName>
        <fullName evidence="2">Glycosyltransferase family 2 protein</fullName>
    </submittedName>
</protein>
<organism evidence="2 3">
    <name type="scientific">Schaalia meyeri</name>
    <dbReference type="NCBI Taxonomy" id="52773"/>
    <lineage>
        <taxon>Bacteria</taxon>
        <taxon>Bacillati</taxon>
        <taxon>Actinomycetota</taxon>
        <taxon>Actinomycetes</taxon>
        <taxon>Actinomycetales</taxon>
        <taxon>Actinomycetaceae</taxon>
        <taxon>Schaalia</taxon>
    </lineage>
</organism>
<sequence>MTPAAPTLCVFTPTYNRAYILPALYESLLAQTATDFQWMIIDDGSSDDTEALVAEWIAQGRIAIDYVKQENGGKPRAINAGVARCESPLFFVVDSDDHLVPTAVEHVLDVWRTIEGEERYAGIVALRGTDERTPMITWMPEGAKDVKYWDLFETMGFSGDTSLIHRTQVLRDYPYDVAPGELFVAETSVYYRLDERYVMLADNTILTICHYLPDGLTQNFAANAKRSPIGYWKHKRYCAQRATTLRSRARETALYLVGCMLARQKGALAMAPSKALALACYPVALVARYTMFR</sequence>
<gene>
    <name evidence="2" type="ORF">I6H42_08725</name>
</gene>
<dbReference type="EMBL" id="CP066065">
    <property type="protein sequence ID" value="QQC43833.1"/>
    <property type="molecule type" value="Genomic_DNA"/>
</dbReference>
<dbReference type="PANTHER" id="PTHR22916">
    <property type="entry name" value="GLYCOSYLTRANSFERASE"/>
    <property type="match status" value="1"/>
</dbReference>
<reference evidence="2 3" key="1">
    <citation type="submission" date="2020-12" db="EMBL/GenBank/DDBJ databases">
        <title>FDA dAtabase for Regulatory Grade micrObial Sequences (FDA-ARGOS): Supporting development and validation of Infectious Disease Dx tests.</title>
        <authorList>
            <person name="Sproer C."/>
            <person name="Gronow S."/>
            <person name="Severitt S."/>
            <person name="Schroder I."/>
            <person name="Tallon L."/>
            <person name="Sadzewicz L."/>
            <person name="Zhao X."/>
            <person name="Boylan J."/>
            <person name="Ott S."/>
            <person name="Bowen H."/>
            <person name="Vavikolanu K."/>
            <person name="Mehta A."/>
            <person name="Aluvathingal J."/>
            <person name="Nadendla S."/>
            <person name="Lowell S."/>
            <person name="Myers T."/>
            <person name="Yan Y."/>
            <person name="Sichtig H."/>
        </authorList>
    </citation>
    <scope>NUCLEOTIDE SEQUENCE [LARGE SCALE GENOMIC DNA]</scope>
    <source>
        <strain evidence="2 3">FDAARGOS_985</strain>
    </source>
</reference>
<dbReference type="CDD" id="cd00761">
    <property type="entry name" value="Glyco_tranf_GTA_type"/>
    <property type="match status" value="1"/>
</dbReference>
<dbReference type="Proteomes" id="UP000595220">
    <property type="component" value="Chromosome"/>
</dbReference>
<dbReference type="Pfam" id="PF00535">
    <property type="entry name" value="Glycos_transf_2"/>
    <property type="match status" value="1"/>
</dbReference>
<accession>A0AAP9Y8U4</accession>
<dbReference type="GO" id="GO:0016758">
    <property type="term" value="F:hexosyltransferase activity"/>
    <property type="evidence" value="ECO:0007669"/>
    <property type="project" value="UniProtKB-ARBA"/>
</dbReference>
<name>A0AAP9Y8U4_9ACTO</name>
<dbReference type="InterPro" id="IPR001173">
    <property type="entry name" value="Glyco_trans_2-like"/>
</dbReference>
<dbReference type="AlphaFoldDB" id="A0AAP9Y8U4"/>
<dbReference type="InterPro" id="IPR029044">
    <property type="entry name" value="Nucleotide-diphossugar_trans"/>
</dbReference>
<evidence type="ECO:0000313" key="3">
    <source>
        <dbReference type="Proteomes" id="UP000595220"/>
    </source>
</evidence>